<evidence type="ECO:0000256" key="4">
    <source>
        <dbReference type="ARBA" id="ARBA00005549"/>
    </source>
</evidence>
<evidence type="ECO:0000259" key="19">
    <source>
        <dbReference type="Pfam" id="PF03328"/>
    </source>
</evidence>
<dbReference type="STRING" id="283737.SAMN05660453_0747"/>
<keyword evidence="9" id="KW-0963">Cytoplasm</keyword>
<comment type="catalytic activity">
    <reaction evidence="15">
        <text>citrate = oxaloacetate + acetate</text>
        <dbReference type="Rhea" id="RHEA:10760"/>
        <dbReference type="ChEBI" id="CHEBI:16452"/>
        <dbReference type="ChEBI" id="CHEBI:16947"/>
        <dbReference type="ChEBI" id="CHEBI:30089"/>
        <dbReference type="EC" id="4.1.3.6"/>
    </reaction>
</comment>
<dbReference type="AlphaFoldDB" id="A0A1I1FBH2"/>
<sequence>MAADERLRRTMMFVPGNNPGLIKDAGIFGVDSIMFDLEDAVNMNEKDSARYLVYEALQTFDYGNAELVVRINGLDTPFYENDIKAMVKAGIDVIRLPKTESADMVHELENLVEAAEKEFGREVGSTHLMAAIESAMGVVNAYEIASASDRMIGIALSAEDYTTDMKTHRYPDGRELSYARNAILHAARAAKIAAFDTVFTNLDDEEGFIRETEYIHQLGFDGKSLINPRQIAPVNKVYQPTQKEIINAQNVMAAIEEAKRKGSGVIAMNGQMVDRPVVLRAERVMMLAKANNLIDAEGNYIEE</sequence>
<dbReference type="InterPro" id="IPR040442">
    <property type="entry name" value="Pyrv_kinase-like_dom_sf"/>
</dbReference>
<dbReference type="InterPro" id="IPR011206">
    <property type="entry name" value="Citrate_lyase_beta/mcl1/mcl2"/>
</dbReference>
<dbReference type="GO" id="GO:0006107">
    <property type="term" value="P:oxaloacetate metabolic process"/>
    <property type="evidence" value="ECO:0007669"/>
    <property type="project" value="TreeGrafter"/>
</dbReference>
<keyword evidence="10 18" id="KW-0479">Metal-binding</keyword>
<keyword evidence="12 20" id="KW-0456">Lyase</keyword>
<dbReference type="GO" id="GO:0005737">
    <property type="term" value="C:cytoplasm"/>
    <property type="evidence" value="ECO:0007669"/>
    <property type="project" value="UniProtKB-SubCell"/>
</dbReference>
<name>A0A1I1FBH2_9LACO</name>
<comment type="catalytic activity">
    <reaction evidence="16">
        <text>(3S)-citryl-CoA = oxaloacetate + acetyl-CoA</text>
        <dbReference type="Rhea" id="RHEA:20812"/>
        <dbReference type="ChEBI" id="CHEBI:16452"/>
        <dbReference type="ChEBI" id="CHEBI:57288"/>
        <dbReference type="ChEBI" id="CHEBI:57321"/>
        <dbReference type="EC" id="4.1.3.34"/>
    </reaction>
</comment>
<feature type="domain" description="HpcH/HpaI aldolase/citrate lyase" evidence="19">
    <location>
        <begin position="9"/>
        <end position="228"/>
    </location>
</feature>
<dbReference type="GO" id="GO:0009346">
    <property type="term" value="C:ATP-independent citrate lyase complex"/>
    <property type="evidence" value="ECO:0007669"/>
    <property type="project" value="InterPro"/>
</dbReference>
<dbReference type="InterPro" id="IPR005000">
    <property type="entry name" value="Aldolase/citrate-lyase_domain"/>
</dbReference>
<organism evidence="20 21">
    <name type="scientific">Fructobacillus durionis</name>
    <dbReference type="NCBI Taxonomy" id="283737"/>
    <lineage>
        <taxon>Bacteria</taxon>
        <taxon>Bacillati</taxon>
        <taxon>Bacillota</taxon>
        <taxon>Bacilli</taxon>
        <taxon>Lactobacillales</taxon>
        <taxon>Lactobacillaceae</taxon>
        <taxon>Fructobacillus</taxon>
    </lineage>
</organism>
<keyword evidence="21" id="KW-1185">Reference proteome</keyword>
<comment type="cofactor">
    <cofactor evidence="1">
        <name>Mg(2+)</name>
        <dbReference type="ChEBI" id="CHEBI:18420"/>
    </cofactor>
</comment>
<evidence type="ECO:0000256" key="9">
    <source>
        <dbReference type="ARBA" id="ARBA00022490"/>
    </source>
</evidence>
<evidence type="ECO:0000256" key="8">
    <source>
        <dbReference type="ARBA" id="ARBA00015712"/>
    </source>
</evidence>
<evidence type="ECO:0000256" key="5">
    <source>
        <dbReference type="ARBA" id="ARBA00011382"/>
    </source>
</evidence>
<dbReference type="Pfam" id="PF03328">
    <property type="entry name" value="HpcH_HpaI"/>
    <property type="match status" value="1"/>
</dbReference>
<evidence type="ECO:0000256" key="18">
    <source>
        <dbReference type="PIRSR" id="PIRSR015582-2"/>
    </source>
</evidence>
<comment type="subcellular location">
    <subcellularLocation>
        <location evidence="3">Cytoplasm</location>
    </subcellularLocation>
</comment>
<evidence type="ECO:0000256" key="7">
    <source>
        <dbReference type="ARBA" id="ARBA00012914"/>
    </source>
</evidence>
<dbReference type="SUPFAM" id="SSF51621">
    <property type="entry name" value="Phosphoenolpyruvate/pyruvate domain"/>
    <property type="match status" value="1"/>
</dbReference>
<dbReference type="EMBL" id="FOLI01000002">
    <property type="protein sequence ID" value="SFB96757.1"/>
    <property type="molecule type" value="Genomic_DNA"/>
</dbReference>
<dbReference type="EC" id="4.1.3.6" evidence="7"/>
<feature type="binding site" evidence="18">
    <location>
        <position position="160"/>
    </location>
    <ligand>
        <name>Mg(2+)</name>
        <dbReference type="ChEBI" id="CHEBI:18420"/>
    </ligand>
</feature>
<dbReference type="InterPro" id="IPR006475">
    <property type="entry name" value="Citrate_lyase_beta_bac"/>
</dbReference>
<evidence type="ECO:0000313" key="20">
    <source>
        <dbReference type="EMBL" id="SFB96757.1"/>
    </source>
</evidence>
<dbReference type="Proteomes" id="UP000199376">
    <property type="component" value="Unassembled WGS sequence"/>
</dbReference>
<dbReference type="EC" id="4.1.3.34" evidence="6"/>
<feature type="binding site" evidence="17">
    <location>
        <position position="70"/>
    </location>
    <ligand>
        <name>substrate</name>
    </ligand>
</feature>
<dbReference type="InterPro" id="IPR015813">
    <property type="entry name" value="Pyrv/PenolPyrv_kinase-like_dom"/>
</dbReference>
<evidence type="ECO:0000256" key="13">
    <source>
        <dbReference type="ARBA" id="ARBA00030255"/>
    </source>
</evidence>
<evidence type="ECO:0000256" key="6">
    <source>
        <dbReference type="ARBA" id="ARBA00012258"/>
    </source>
</evidence>
<keyword evidence="11 18" id="KW-0460">Magnesium</keyword>
<evidence type="ECO:0000256" key="2">
    <source>
        <dbReference type="ARBA" id="ARBA00003671"/>
    </source>
</evidence>
<evidence type="ECO:0000313" key="21">
    <source>
        <dbReference type="Proteomes" id="UP000199376"/>
    </source>
</evidence>
<accession>A0A1I1FBH2</accession>
<evidence type="ECO:0000256" key="11">
    <source>
        <dbReference type="ARBA" id="ARBA00022842"/>
    </source>
</evidence>
<dbReference type="PANTHER" id="PTHR32308:SF10">
    <property type="entry name" value="CITRATE LYASE SUBUNIT BETA"/>
    <property type="match status" value="1"/>
</dbReference>
<evidence type="ECO:0000256" key="15">
    <source>
        <dbReference type="ARBA" id="ARBA00048308"/>
    </source>
</evidence>
<evidence type="ECO:0000256" key="14">
    <source>
        <dbReference type="ARBA" id="ARBA00032495"/>
    </source>
</evidence>
<dbReference type="GO" id="GO:0006084">
    <property type="term" value="P:acetyl-CoA metabolic process"/>
    <property type="evidence" value="ECO:0007669"/>
    <property type="project" value="InterPro"/>
</dbReference>
<proteinExistence type="inferred from homology"/>
<feature type="binding site" evidence="17">
    <location>
        <position position="133"/>
    </location>
    <ligand>
        <name>substrate</name>
    </ligand>
</feature>
<dbReference type="OrthoDB" id="9786940at2"/>
<comment type="similarity">
    <text evidence="4">Belongs to the HpcH/HpaI aldolase family. Citrate lyase beta subunit subfamily.</text>
</comment>
<comment type="subunit">
    <text evidence="5">Oligomer with a subunit composition of (alpha,beta,gamma)6.</text>
</comment>
<feature type="binding site" evidence="18">
    <location>
        <position position="133"/>
    </location>
    <ligand>
        <name>Mg(2+)</name>
        <dbReference type="ChEBI" id="CHEBI:18420"/>
    </ligand>
</feature>
<dbReference type="GO" id="GO:0008815">
    <property type="term" value="F:citrate (pro-3S)-lyase activity"/>
    <property type="evidence" value="ECO:0007669"/>
    <property type="project" value="UniProtKB-EC"/>
</dbReference>
<evidence type="ECO:0000256" key="10">
    <source>
        <dbReference type="ARBA" id="ARBA00022723"/>
    </source>
</evidence>
<dbReference type="PIRSF" id="PIRSF015582">
    <property type="entry name" value="Cit_lyase_B"/>
    <property type="match status" value="1"/>
</dbReference>
<evidence type="ECO:0000256" key="3">
    <source>
        <dbReference type="ARBA" id="ARBA00004496"/>
    </source>
</evidence>
<dbReference type="FunFam" id="3.20.20.60:FF:000008">
    <property type="entry name" value="Citrate (Pro-3S)-lyase subunit beta"/>
    <property type="match status" value="1"/>
</dbReference>
<dbReference type="RefSeq" id="WP_091502198.1">
    <property type="nucleotide sequence ID" value="NZ_FOLI01000002.1"/>
</dbReference>
<dbReference type="GO" id="GO:0000287">
    <property type="term" value="F:magnesium ion binding"/>
    <property type="evidence" value="ECO:0007669"/>
    <property type="project" value="TreeGrafter"/>
</dbReference>
<evidence type="ECO:0000256" key="12">
    <source>
        <dbReference type="ARBA" id="ARBA00023239"/>
    </source>
</evidence>
<dbReference type="Gene3D" id="3.20.20.60">
    <property type="entry name" value="Phosphoenolpyruvate-binding domains"/>
    <property type="match status" value="1"/>
</dbReference>
<protein>
    <recommendedName>
        <fullName evidence="8">Citrate lyase subunit beta</fullName>
        <ecNumber evidence="6">4.1.3.34</ecNumber>
        <ecNumber evidence="7">4.1.3.6</ecNumber>
    </recommendedName>
    <alternativeName>
        <fullName evidence="13">Citrate (pro-3S)-lyase subunit beta</fullName>
    </alternativeName>
    <alternativeName>
        <fullName evidence="14">Citryl-CoA lyase subunit</fullName>
    </alternativeName>
</protein>
<evidence type="ECO:0000256" key="1">
    <source>
        <dbReference type="ARBA" id="ARBA00001946"/>
    </source>
</evidence>
<dbReference type="NCBIfam" id="TIGR01588">
    <property type="entry name" value="citE"/>
    <property type="match status" value="1"/>
</dbReference>
<evidence type="ECO:0000256" key="16">
    <source>
        <dbReference type="ARBA" id="ARBA00049110"/>
    </source>
</evidence>
<dbReference type="GO" id="GO:0008816">
    <property type="term" value="F:citryl-CoA lyase activity"/>
    <property type="evidence" value="ECO:0007669"/>
    <property type="project" value="UniProtKB-EC"/>
</dbReference>
<reference evidence="21" key="1">
    <citation type="submission" date="2016-10" db="EMBL/GenBank/DDBJ databases">
        <authorList>
            <person name="Varghese N."/>
            <person name="Submissions S."/>
        </authorList>
    </citation>
    <scope>NUCLEOTIDE SEQUENCE [LARGE SCALE GENOMIC DNA]</scope>
    <source>
        <strain evidence="21">DSM 19113</strain>
    </source>
</reference>
<gene>
    <name evidence="20" type="ORF">SAMN05660453_0747</name>
</gene>
<evidence type="ECO:0000256" key="17">
    <source>
        <dbReference type="PIRSR" id="PIRSR015582-1"/>
    </source>
</evidence>
<comment type="function">
    <text evidence="2">Represents a citryl-ACP lyase.</text>
</comment>
<dbReference type="PANTHER" id="PTHR32308">
    <property type="entry name" value="LYASE BETA SUBUNIT, PUTATIVE (AFU_ORTHOLOGUE AFUA_4G13030)-RELATED"/>
    <property type="match status" value="1"/>
</dbReference>